<sequence>MPSEDRKKKELENHPTVTLNDSINKSQSPSPDVSGMGWKDLLLLIIIAIGGFFFYQWFF</sequence>
<organism evidence="3 4">
    <name type="scientific">Cytobacillus stercorigallinarum</name>
    <dbReference type="NCBI Taxonomy" id="2762240"/>
    <lineage>
        <taxon>Bacteria</taxon>
        <taxon>Bacillati</taxon>
        <taxon>Bacillota</taxon>
        <taxon>Bacilli</taxon>
        <taxon>Bacillales</taxon>
        <taxon>Bacillaceae</taxon>
        <taxon>Cytobacillus</taxon>
    </lineage>
</organism>
<evidence type="ECO:0000313" key="3">
    <source>
        <dbReference type="EMBL" id="MBD7937290.1"/>
    </source>
</evidence>
<keyword evidence="4" id="KW-1185">Reference proteome</keyword>
<reference evidence="3 4" key="1">
    <citation type="submission" date="2020-08" db="EMBL/GenBank/DDBJ databases">
        <title>A Genomic Blueprint of the Chicken Gut Microbiome.</title>
        <authorList>
            <person name="Gilroy R."/>
            <person name="Ravi A."/>
            <person name="Getino M."/>
            <person name="Pursley I."/>
            <person name="Horton D.L."/>
            <person name="Alikhan N.-F."/>
            <person name="Baker D."/>
            <person name="Gharbi K."/>
            <person name="Hall N."/>
            <person name="Watson M."/>
            <person name="Adriaenssens E.M."/>
            <person name="Foster-Nyarko E."/>
            <person name="Jarju S."/>
            <person name="Secka A."/>
            <person name="Antonio M."/>
            <person name="Oren A."/>
            <person name="Chaudhuri R."/>
            <person name="La Ragione R.M."/>
            <person name="Hildebrand F."/>
            <person name="Pallen M.J."/>
        </authorList>
    </citation>
    <scope>NUCLEOTIDE SEQUENCE [LARGE SCALE GENOMIC DNA]</scope>
    <source>
        <strain evidence="3 4">Sa5YUA1</strain>
    </source>
</reference>
<comment type="caution">
    <text evidence="3">The sequence shown here is derived from an EMBL/GenBank/DDBJ whole genome shotgun (WGS) entry which is preliminary data.</text>
</comment>
<evidence type="ECO:0000256" key="2">
    <source>
        <dbReference type="SAM" id="Phobius"/>
    </source>
</evidence>
<feature type="compositionally biased region" description="Basic and acidic residues" evidence="1">
    <location>
        <begin position="1"/>
        <end position="13"/>
    </location>
</feature>
<gene>
    <name evidence="3" type="ORF">H9655_09620</name>
</gene>
<dbReference type="RefSeq" id="WP_191813359.1">
    <property type="nucleotide sequence ID" value="NZ_JACSQT010000003.1"/>
</dbReference>
<evidence type="ECO:0000313" key="4">
    <source>
        <dbReference type="Proteomes" id="UP000657931"/>
    </source>
</evidence>
<dbReference type="InterPro" id="IPR045946">
    <property type="entry name" value="DUF6366"/>
</dbReference>
<proteinExistence type="predicted"/>
<dbReference type="EMBL" id="JACSQT010000003">
    <property type="protein sequence ID" value="MBD7937290.1"/>
    <property type="molecule type" value="Genomic_DNA"/>
</dbReference>
<keyword evidence="2" id="KW-1133">Transmembrane helix</keyword>
<dbReference type="Proteomes" id="UP000657931">
    <property type="component" value="Unassembled WGS sequence"/>
</dbReference>
<protein>
    <submittedName>
        <fullName evidence="3">Uncharacterized protein</fullName>
    </submittedName>
</protein>
<evidence type="ECO:0000256" key="1">
    <source>
        <dbReference type="SAM" id="MobiDB-lite"/>
    </source>
</evidence>
<accession>A0ABR8QP18</accession>
<dbReference type="Pfam" id="PF19893">
    <property type="entry name" value="DUF6366"/>
    <property type="match status" value="1"/>
</dbReference>
<feature type="transmembrane region" description="Helical" evidence="2">
    <location>
        <begin position="41"/>
        <end position="58"/>
    </location>
</feature>
<name>A0ABR8QP18_9BACI</name>
<keyword evidence="2" id="KW-0472">Membrane</keyword>
<feature type="region of interest" description="Disordered" evidence="1">
    <location>
        <begin position="1"/>
        <end position="33"/>
    </location>
</feature>
<keyword evidence="2" id="KW-0812">Transmembrane</keyword>
<feature type="compositionally biased region" description="Polar residues" evidence="1">
    <location>
        <begin position="15"/>
        <end position="31"/>
    </location>
</feature>